<dbReference type="GO" id="GO:0015297">
    <property type="term" value="F:antiporter activity"/>
    <property type="evidence" value="ECO:0007669"/>
    <property type="project" value="InterPro"/>
</dbReference>
<feature type="transmembrane region" description="Helical" evidence="7">
    <location>
        <begin position="87"/>
        <end position="110"/>
    </location>
</feature>
<dbReference type="InterPro" id="IPR051327">
    <property type="entry name" value="MATE_MepA_subfamily"/>
</dbReference>
<dbReference type="PANTHER" id="PTHR43823">
    <property type="entry name" value="SPORULATION PROTEIN YKVU"/>
    <property type="match status" value="1"/>
</dbReference>
<feature type="transmembrane region" description="Helical" evidence="7">
    <location>
        <begin position="411"/>
        <end position="433"/>
    </location>
</feature>
<comment type="subcellular location">
    <subcellularLocation>
        <location evidence="1">Cell membrane</location>
        <topology evidence="1">Multi-pass membrane protein</topology>
    </subcellularLocation>
</comment>
<dbReference type="Proteomes" id="UP000051264">
    <property type="component" value="Unassembled WGS sequence"/>
</dbReference>
<organism evidence="8 9">
    <name type="scientific">Latilactobacillus fuchuensis DSM 14340 = JCM 11249</name>
    <dbReference type="NCBI Taxonomy" id="1423747"/>
    <lineage>
        <taxon>Bacteria</taxon>
        <taxon>Bacillati</taxon>
        <taxon>Bacillota</taxon>
        <taxon>Bacilli</taxon>
        <taxon>Lactobacillales</taxon>
        <taxon>Lactobacillaceae</taxon>
        <taxon>Latilactobacillus</taxon>
    </lineage>
</organism>
<proteinExistence type="predicted"/>
<reference evidence="8 9" key="1">
    <citation type="journal article" date="2015" name="Genome Announc.">
        <title>Expanding the biotechnology potential of lactobacilli through comparative genomics of 213 strains and associated genera.</title>
        <authorList>
            <person name="Sun Z."/>
            <person name="Harris H.M."/>
            <person name="McCann A."/>
            <person name="Guo C."/>
            <person name="Argimon S."/>
            <person name="Zhang W."/>
            <person name="Yang X."/>
            <person name="Jeffery I.B."/>
            <person name="Cooney J.C."/>
            <person name="Kagawa T.F."/>
            <person name="Liu W."/>
            <person name="Song Y."/>
            <person name="Salvetti E."/>
            <person name="Wrobel A."/>
            <person name="Rasinkangas P."/>
            <person name="Parkhill J."/>
            <person name="Rea M.C."/>
            <person name="O'Sullivan O."/>
            <person name="Ritari J."/>
            <person name="Douillard F.P."/>
            <person name="Paul Ross R."/>
            <person name="Yang R."/>
            <person name="Briner A.E."/>
            <person name="Felis G.E."/>
            <person name="de Vos W.M."/>
            <person name="Barrangou R."/>
            <person name="Klaenhammer T.R."/>
            <person name="Caufield P.W."/>
            <person name="Cui Y."/>
            <person name="Zhang H."/>
            <person name="O'Toole P.W."/>
        </authorList>
    </citation>
    <scope>NUCLEOTIDE SEQUENCE [LARGE SCALE GENOMIC DNA]</scope>
    <source>
        <strain evidence="8 9">DSM 14340</strain>
    </source>
</reference>
<gene>
    <name evidence="8" type="ORF">FC69_GL000037</name>
</gene>
<evidence type="ECO:0000256" key="3">
    <source>
        <dbReference type="ARBA" id="ARBA00022475"/>
    </source>
</evidence>
<evidence type="ECO:0000256" key="7">
    <source>
        <dbReference type="SAM" id="Phobius"/>
    </source>
</evidence>
<protein>
    <submittedName>
        <fullName evidence="8">Polysaccharide biosynthesis family protein</fullName>
    </submittedName>
</protein>
<feature type="transmembrane region" description="Helical" evidence="7">
    <location>
        <begin position="238"/>
        <end position="259"/>
    </location>
</feature>
<keyword evidence="2" id="KW-0813">Transport</keyword>
<name>A0A0R1RX33_9LACO</name>
<feature type="transmembrane region" description="Helical" evidence="7">
    <location>
        <begin position="54"/>
        <end position="75"/>
    </location>
</feature>
<evidence type="ECO:0000313" key="8">
    <source>
        <dbReference type="EMBL" id="KRL58834.1"/>
    </source>
</evidence>
<feature type="transmembrane region" description="Helical" evidence="7">
    <location>
        <begin position="265"/>
        <end position="288"/>
    </location>
</feature>
<feature type="transmembrane region" description="Helical" evidence="7">
    <location>
        <begin position="184"/>
        <end position="204"/>
    </location>
</feature>
<keyword evidence="6 7" id="KW-0472">Membrane</keyword>
<feature type="transmembrane region" description="Helical" evidence="7">
    <location>
        <begin position="349"/>
        <end position="369"/>
    </location>
</feature>
<dbReference type="EMBL" id="AZEX01000063">
    <property type="protein sequence ID" value="KRL58834.1"/>
    <property type="molecule type" value="Genomic_DNA"/>
</dbReference>
<dbReference type="OrthoDB" id="9811110at2"/>
<dbReference type="PATRIC" id="fig|1423747.3.peg.38"/>
<dbReference type="GO" id="GO:0042910">
    <property type="term" value="F:xenobiotic transmembrane transporter activity"/>
    <property type="evidence" value="ECO:0007669"/>
    <property type="project" value="InterPro"/>
</dbReference>
<evidence type="ECO:0000256" key="6">
    <source>
        <dbReference type="ARBA" id="ARBA00023136"/>
    </source>
</evidence>
<dbReference type="eggNOG" id="COG0534">
    <property type="taxonomic scope" value="Bacteria"/>
</dbReference>
<evidence type="ECO:0000313" key="9">
    <source>
        <dbReference type="Proteomes" id="UP000051264"/>
    </source>
</evidence>
<keyword evidence="4 7" id="KW-0812">Transmembrane</keyword>
<feature type="transmembrane region" description="Helical" evidence="7">
    <location>
        <begin position="27"/>
        <end position="48"/>
    </location>
</feature>
<dbReference type="GO" id="GO:0005886">
    <property type="term" value="C:plasma membrane"/>
    <property type="evidence" value="ECO:0007669"/>
    <property type="project" value="UniProtKB-SubCell"/>
</dbReference>
<dbReference type="PANTHER" id="PTHR43823:SF3">
    <property type="entry name" value="MULTIDRUG EXPORT PROTEIN MEPA"/>
    <property type="match status" value="1"/>
</dbReference>
<dbReference type="STRING" id="1423747.FC69_GL000037"/>
<feature type="transmembrane region" description="Helical" evidence="7">
    <location>
        <begin position="130"/>
        <end position="151"/>
    </location>
</feature>
<dbReference type="RefSeq" id="WP_025083521.1">
    <property type="nucleotide sequence ID" value="NZ_AZEX01000063.1"/>
</dbReference>
<feature type="transmembrane region" description="Helical" evidence="7">
    <location>
        <begin position="308"/>
        <end position="329"/>
    </location>
</feature>
<evidence type="ECO:0000256" key="2">
    <source>
        <dbReference type="ARBA" id="ARBA00022448"/>
    </source>
</evidence>
<accession>A0A0R1RX33</accession>
<sequence length="438" mass="47847">MSSSPSIKKELTGYIVRDVFSSLGLSIYILADTYFIAFAVGPIGLAALNIDLPIFNLFNGLGLMLGIGGATIFSINKVRHPEKSQQIFTEVLTFAILLGLIIMISGLIFIRPLLHLLGANHETMAPALTYLRIILIGSPLFIINNLVLSFIRNDSNPHLTMIATLSQSLFVIVFDYILMFPLHMGMLGAALATICSPLVSLLILTRHRHHPERLLTLKKLDLNLKPTFTAIHLGFPSFLTEMSTGVSIFVFNLVILHLAGNYAVAAYGIIANILIVGLSLFNGVAVGVQPIVSREFGKRHFANVRTSLRIGLASAFGIAVCLYLVLILFKQPIIALFNHEQNQLLVKYASAGIPLIFISFFFSSLNIVNNLFMTAIAQPRLSFFVAIMRGYIVLISSVLILASLFGLTGVWFSVPLTEVLILIVGGLISHSLLNDLTA</sequence>
<keyword evidence="5 7" id="KW-1133">Transmembrane helix</keyword>
<dbReference type="InterPro" id="IPR002528">
    <property type="entry name" value="MATE_fam"/>
</dbReference>
<evidence type="ECO:0000256" key="1">
    <source>
        <dbReference type="ARBA" id="ARBA00004651"/>
    </source>
</evidence>
<keyword evidence="3" id="KW-1003">Cell membrane</keyword>
<evidence type="ECO:0000256" key="5">
    <source>
        <dbReference type="ARBA" id="ARBA00022989"/>
    </source>
</evidence>
<comment type="caution">
    <text evidence="8">The sequence shown here is derived from an EMBL/GenBank/DDBJ whole genome shotgun (WGS) entry which is preliminary data.</text>
</comment>
<feature type="transmembrane region" description="Helical" evidence="7">
    <location>
        <begin position="381"/>
        <end position="405"/>
    </location>
</feature>
<dbReference type="InterPro" id="IPR048279">
    <property type="entry name" value="MdtK-like"/>
</dbReference>
<dbReference type="AlphaFoldDB" id="A0A0R1RX33"/>
<dbReference type="PIRSF" id="PIRSF006603">
    <property type="entry name" value="DinF"/>
    <property type="match status" value="1"/>
</dbReference>
<evidence type="ECO:0000256" key="4">
    <source>
        <dbReference type="ARBA" id="ARBA00022692"/>
    </source>
</evidence>
<dbReference type="Pfam" id="PF01554">
    <property type="entry name" value="MatE"/>
    <property type="match status" value="2"/>
</dbReference>
<feature type="transmembrane region" description="Helical" evidence="7">
    <location>
        <begin position="158"/>
        <end position="178"/>
    </location>
</feature>